<keyword evidence="2" id="KW-1185">Reference proteome</keyword>
<evidence type="ECO:0000313" key="2">
    <source>
        <dbReference type="Proteomes" id="UP001060215"/>
    </source>
</evidence>
<accession>A0ACC0IML2</accession>
<sequence>MIQELYEKGARKFGFLSLSPLGCLPALRAANPKGNEEGGCFEEACALALAHNNALKAVLTSLEHLFKGFKYCNSNFYVWLEDRINNPSKYGFKEGMNACCGTGPFRGLFTCGGTKKVTDYQLCDNAYDYVWWDSFHPTERIHEQFAKALWDGPLDFVGPYNLQQLFFFNKLTKVFDLVDDLNRILVDLLTHN</sequence>
<proteinExistence type="predicted"/>
<gene>
    <name evidence="1" type="ORF">LOK49_LG02G01286</name>
</gene>
<protein>
    <submittedName>
        <fullName evidence="1">GDSL esterase/lipase 4</fullName>
    </submittedName>
</protein>
<comment type="caution">
    <text evidence="1">The sequence shown here is derived from an EMBL/GenBank/DDBJ whole genome shotgun (WGS) entry which is preliminary data.</text>
</comment>
<organism evidence="1 2">
    <name type="scientific">Camellia lanceoleosa</name>
    <dbReference type="NCBI Taxonomy" id="1840588"/>
    <lineage>
        <taxon>Eukaryota</taxon>
        <taxon>Viridiplantae</taxon>
        <taxon>Streptophyta</taxon>
        <taxon>Embryophyta</taxon>
        <taxon>Tracheophyta</taxon>
        <taxon>Spermatophyta</taxon>
        <taxon>Magnoliopsida</taxon>
        <taxon>eudicotyledons</taxon>
        <taxon>Gunneridae</taxon>
        <taxon>Pentapetalae</taxon>
        <taxon>asterids</taxon>
        <taxon>Ericales</taxon>
        <taxon>Theaceae</taxon>
        <taxon>Camellia</taxon>
    </lineage>
</organism>
<reference evidence="1 2" key="1">
    <citation type="journal article" date="2022" name="Plant J.">
        <title>Chromosome-level genome of Camellia lanceoleosa provides a valuable resource for understanding genome evolution and self-incompatibility.</title>
        <authorList>
            <person name="Gong W."/>
            <person name="Xiao S."/>
            <person name="Wang L."/>
            <person name="Liao Z."/>
            <person name="Chang Y."/>
            <person name="Mo W."/>
            <person name="Hu G."/>
            <person name="Li W."/>
            <person name="Zhao G."/>
            <person name="Zhu H."/>
            <person name="Hu X."/>
            <person name="Ji K."/>
            <person name="Xiang X."/>
            <person name="Song Q."/>
            <person name="Yuan D."/>
            <person name="Jin S."/>
            <person name="Zhang L."/>
        </authorList>
    </citation>
    <scope>NUCLEOTIDE SEQUENCE [LARGE SCALE GENOMIC DNA]</scope>
    <source>
        <strain evidence="1">SQ_2022a</strain>
    </source>
</reference>
<dbReference type="Proteomes" id="UP001060215">
    <property type="component" value="Chromosome 3"/>
</dbReference>
<evidence type="ECO:0000313" key="1">
    <source>
        <dbReference type="EMBL" id="KAI8026142.1"/>
    </source>
</evidence>
<dbReference type="EMBL" id="CM045760">
    <property type="protein sequence ID" value="KAI8026142.1"/>
    <property type="molecule type" value="Genomic_DNA"/>
</dbReference>
<name>A0ACC0IML2_9ERIC</name>